<dbReference type="Proteomes" id="UP000549394">
    <property type="component" value="Unassembled WGS sequence"/>
</dbReference>
<keyword evidence="1" id="KW-0694">RNA-binding</keyword>
<dbReference type="GO" id="GO:0005739">
    <property type="term" value="C:mitochondrion"/>
    <property type="evidence" value="ECO:0007669"/>
    <property type="project" value="TreeGrafter"/>
</dbReference>
<dbReference type="GO" id="GO:0003723">
    <property type="term" value="F:RNA binding"/>
    <property type="evidence" value="ECO:0007669"/>
    <property type="project" value="UniProtKB-KW"/>
</dbReference>
<dbReference type="EMBL" id="CAJFCJ010000009">
    <property type="protein sequence ID" value="CAD5118718.1"/>
    <property type="molecule type" value="Genomic_DNA"/>
</dbReference>
<organism evidence="4 5">
    <name type="scientific">Dimorphilus gyrociliatus</name>
    <dbReference type="NCBI Taxonomy" id="2664684"/>
    <lineage>
        <taxon>Eukaryota</taxon>
        <taxon>Metazoa</taxon>
        <taxon>Spiralia</taxon>
        <taxon>Lophotrochozoa</taxon>
        <taxon>Annelida</taxon>
        <taxon>Polychaeta</taxon>
        <taxon>Polychaeta incertae sedis</taxon>
        <taxon>Dinophilidae</taxon>
        <taxon>Dimorphilus</taxon>
    </lineage>
</organism>
<sequence length="203" mass="23454">MAHYSQNFGVPPKFLSNPEDLKQSVLEKSLLKITPVAQIQKRLKGRKGIVQKKKLDKQSATEDDEDPEDTDDEEDDEDSDDENEYSRIFFEEDKSLPNNFREIISQQSSMRLDSILSSGLNTPRSKVDDYFLGSQLRLNGDRVLKKSAQMSEGDYVDIISDVKDKEMRVKRVRVVKILHEKTASGKRKVVLRCWRQNVTISRF</sequence>
<protein>
    <submittedName>
        <fullName evidence="4">DgyrCDS7400</fullName>
    </submittedName>
</protein>
<gene>
    <name evidence="4" type="ORF">DGYR_LOCUS7048</name>
</gene>
<dbReference type="PROSITE" id="PS50889">
    <property type="entry name" value="S4"/>
    <property type="match status" value="1"/>
</dbReference>
<keyword evidence="5" id="KW-1185">Reference proteome</keyword>
<dbReference type="InterPro" id="IPR057896">
    <property type="entry name" value="MTRES1_C"/>
</dbReference>
<comment type="caution">
    <text evidence="4">The sequence shown here is derived from an EMBL/GenBank/DDBJ whole genome shotgun (WGS) entry which is preliminary data.</text>
</comment>
<dbReference type="OrthoDB" id="4150at2759"/>
<evidence type="ECO:0000256" key="2">
    <source>
        <dbReference type="SAM" id="MobiDB-lite"/>
    </source>
</evidence>
<accession>A0A7I8VR29</accession>
<evidence type="ECO:0000256" key="1">
    <source>
        <dbReference type="PROSITE-ProRule" id="PRU00182"/>
    </source>
</evidence>
<dbReference type="AlphaFoldDB" id="A0A7I8VR29"/>
<evidence type="ECO:0000313" key="4">
    <source>
        <dbReference type="EMBL" id="CAD5118718.1"/>
    </source>
</evidence>
<dbReference type="SUPFAM" id="SSF55174">
    <property type="entry name" value="Alpha-L RNA-binding motif"/>
    <property type="match status" value="1"/>
</dbReference>
<name>A0A7I8VR29_9ANNE</name>
<dbReference type="PANTHER" id="PTHR13633">
    <property type="entry name" value="MITOCHONDRIAL TRANSCRIPTION RESCUE FACTOR 1"/>
    <property type="match status" value="1"/>
</dbReference>
<evidence type="ECO:0000313" key="5">
    <source>
        <dbReference type="Proteomes" id="UP000549394"/>
    </source>
</evidence>
<feature type="region of interest" description="Disordered" evidence="2">
    <location>
        <begin position="47"/>
        <end position="83"/>
    </location>
</feature>
<evidence type="ECO:0000259" key="3">
    <source>
        <dbReference type="Pfam" id="PF25818"/>
    </source>
</evidence>
<feature type="domain" description="Mitochondrial transcription rescue factor 1 C-terminal" evidence="3">
    <location>
        <begin position="108"/>
        <end position="196"/>
    </location>
</feature>
<proteinExistence type="predicted"/>
<dbReference type="PANTHER" id="PTHR13633:SF3">
    <property type="entry name" value="MITOCHONDRIAL TRANSCRIPTION RESCUE FACTOR 1"/>
    <property type="match status" value="1"/>
</dbReference>
<reference evidence="4 5" key="1">
    <citation type="submission" date="2020-08" db="EMBL/GenBank/DDBJ databases">
        <authorList>
            <person name="Hejnol A."/>
        </authorList>
    </citation>
    <scope>NUCLEOTIDE SEQUENCE [LARGE SCALE GENOMIC DNA]</scope>
</reference>
<dbReference type="GO" id="GO:1903108">
    <property type="term" value="P:regulation of mitochondrial transcription"/>
    <property type="evidence" value="ECO:0007669"/>
    <property type="project" value="TreeGrafter"/>
</dbReference>
<feature type="compositionally biased region" description="Acidic residues" evidence="2">
    <location>
        <begin position="61"/>
        <end position="83"/>
    </location>
</feature>
<dbReference type="Pfam" id="PF25818">
    <property type="entry name" value="MTRES1_C"/>
    <property type="match status" value="1"/>
</dbReference>